<organism evidence="1 2">
    <name type="scientific">Leucobacter soli</name>
    <dbReference type="NCBI Taxonomy" id="2812850"/>
    <lineage>
        <taxon>Bacteria</taxon>
        <taxon>Bacillati</taxon>
        <taxon>Actinomycetota</taxon>
        <taxon>Actinomycetes</taxon>
        <taxon>Micrococcales</taxon>
        <taxon>Microbacteriaceae</taxon>
        <taxon>Leucobacter</taxon>
    </lineage>
</organism>
<dbReference type="AlphaFoldDB" id="A0A916JV61"/>
<dbReference type="RefSeq" id="WP_218114539.1">
    <property type="nucleotide sequence ID" value="NZ_CAJVAP010000008.1"/>
</dbReference>
<evidence type="ECO:0000313" key="1">
    <source>
        <dbReference type="EMBL" id="CAG7606334.1"/>
    </source>
</evidence>
<sequence length="114" mass="12009">MLHTVHSNVLDSYTGADIFTAPVARSVTVFAIGAPETIAEAATLERLRARAVELLGADAEAEATRTFAANAIGTGEPFGVEIDGRDPHRVRVVDGPLEGEAVLALRLLGTRSWA</sequence>
<protein>
    <submittedName>
        <fullName evidence="1">Uncharacterized protein</fullName>
    </submittedName>
</protein>
<dbReference type="EMBL" id="CAJVAP010000008">
    <property type="protein sequence ID" value="CAG7606334.1"/>
    <property type="molecule type" value="Genomic_DNA"/>
</dbReference>
<name>A0A916JV61_9MICO</name>
<gene>
    <name evidence="1" type="ORF">LEUCIP111803_00915</name>
</gene>
<proteinExistence type="predicted"/>
<dbReference type="Proteomes" id="UP000693892">
    <property type="component" value="Unassembled WGS sequence"/>
</dbReference>
<reference evidence="1" key="1">
    <citation type="submission" date="2021-06" db="EMBL/GenBank/DDBJ databases">
        <authorList>
            <person name="Criscuolo A."/>
        </authorList>
    </citation>
    <scope>NUCLEOTIDE SEQUENCE</scope>
    <source>
        <strain evidence="1">CIP111803</strain>
    </source>
</reference>
<accession>A0A916JV61</accession>
<keyword evidence="2" id="KW-1185">Reference proteome</keyword>
<evidence type="ECO:0000313" key="2">
    <source>
        <dbReference type="Proteomes" id="UP000693892"/>
    </source>
</evidence>
<comment type="caution">
    <text evidence="1">The sequence shown here is derived from an EMBL/GenBank/DDBJ whole genome shotgun (WGS) entry which is preliminary data.</text>
</comment>